<dbReference type="Proteomes" id="UP001165283">
    <property type="component" value="Unassembled WGS sequence"/>
</dbReference>
<sequence>MSNPGQGGNQPYQGDNPYAGPGAYRGPSDPGRYGSSPAYGQQEPYAYSPYANQGPAGTGGADQPAPVRRPGLLVLSLVLLVLSALPFLIGGLVFLVVAIDVQEIVALLPTIDPNGQLAAAGITPEQILDIVRTAGGIVAAMAAIYVLFAVLAFTGRNWARIVVAVLTTGFGLLLLAGLVQGASAGSGSGLSMAVLAASVAGTVLMFVPASQQYFASRRR</sequence>
<feature type="region of interest" description="Disordered" evidence="1">
    <location>
        <begin position="1"/>
        <end position="39"/>
    </location>
</feature>
<organism evidence="3 4">
    <name type="scientific">Pseudonocardia humida</name>
    <dbReference type="NCBI Taxonomy" id="2800819"/>
    <lineage>
        <taxon>Bacteria</taxon>
        <taxon>Bacillati</taxon>
        <taxon>Actinomycetota</taxon>
        <taxon>Actinomycetes</taxon>
        <taxon>Pseudonocardiales</taxon>
        <taxon>Pseudonocardiaceae</taxon>
        <taxon>Pseudonocardia</taxon>
    </lineage>
</organism>
<proteinExistence type="predicted"/>
<keyword evidence="2" id="KW-0472">Membrane</keyword>
<protein>
    <submittedName>
        <fullName evidence="3">Uncharacterized protein</fullName>
    </submittedName>
</protein>
<keyword evidence="2" id="KW-1133">Transmembrane helix</keyword>
<feature type="transmembrane region" description="Helical" evidence="2">
    <location>
        <begin position="189"/>
        <end position="209"/>
    </location>
</feature>
<dbReference type="RefSeq" id="WP_252439796.1">
    <property type="nucleotide sequence ID" value="NZ_JAGSOV010000037.1"/>
</dbReference>
<feature type="transmembrane region" description="Helical" evidence="2">
    <location>
        <begin position="72"/>
        <end position="99"/>
    </location>
</feature>
<reference evidence="3" key="1">
    <citation type="submission" date="2021-04" db="EMBL/GenBank/DDBJ databases">
        <title>Pseudonocardia sp. nov., isolated from sandy soil of mangrove forest.</title>
        <authorList>
            <person name="Zan Z."/>
            <person name="Huang R."/>
            <person name="Liu W."/>
        </authorList>
    </citation>
    <scope>NUCLEOTIDE SEQUENCE</scope>
    <source>
        <strain evidence="3">S2-4</strain>
    </source>
</reference>
<evidence type="ECO:0000256" key="1">
    <source>
        <dbReference type="SAM" id="MobiDB-lite"/>
    </source>
</evidence>
<feature type="transmembrane region" description="Helical" evidence="2">
    <location>
        <begin position="161"/>
        <end position="183"/>
    </location>
</feature>
<keyword evidence="4" id="KW-1185">Reference proteome</keyword>
<name>A0ABT1A187_9PSEU</name>
<feature type="transmembrane region" description="Helical" evidence="2">
    <location>
        <begin position="134"/>
        <end position="154"/>
    </location>
</feature>
<dbReference type="EMBL" id="JAGSOV010000037">
    <property type="protein sequence ID" value="MCO1656760.1"/>
    <property type="molecule type" value="Genomic_DNA"/>
</dbReference>
<evidence type="ECO:0000313" key="3">
    <source>
        <dbReference type="EMBL" id="MCO1656760.1"/>
    </source>
</evidence>
<evidence type="ECO:0000256" key="2">
    <source>
        <dbReference type="SAM" id="Phobius"/>
    </source>
</evidence>
<gene>
    <name evidence="3" type="ORF">KDL28_17005</name>
</gene>
<comment type="caution">
    <text evidence="3">The sequence shown here is derived from an EMBL/GenBank/DDBJ whole genome shotgun (WGS) entry which is preliminary data.</text>
</comment>
<evidence type="ECO:0000313" key="4">
    <source>
        <dbReference type="Proteomes" id="UP001165283"/>
    </source>
</evidence>
<accession>A0ABT1A187</accession>
<keyword evidence="2" id="KW-0812">Transmembrane</keyword>